<keyword evidence="4" id="KW-1003">Cell membrane</keyword>
<proteinExistence type="inferred from homology"/>
<dbReference type="SMART" id="SM01323">
    <property type="entry name" value="YajC"/>
    <property type="match status" value="1"/>
</dbReference>
<organism evidence="11 12">
    <name type="scientific">Gordonia crocea</name>
    <dbReference type="NCBI Taxonomy" id="589162"/>
    <lineage>
        <taxon>Bacteria</taxon>
        <taxon>Bacillati</taxon>
        <taxon>Actinomycetota</taxon>
        <taxon>Actinomycetes</taxon>
        <taxon>Mycobacteriales</taxon>
        <taxon>Gordoniaceae</taxon>
        <taxon>Gordonia</taxon>
    </lineage>
</organism>
<dbReference type="OrthoDB" id="2200301at2"/>
<evidence type="ECO:0000256" key="10">
    <source>
        <dbReference type="SAM" id="MobiDB-lite"/>
    </source>
</evidence>
<reference evidence="12" key="1">
    <citation type="submission" date="2019-06" db="EMBL/GenBank/DDBJ databases">
        <title>Gordonia isolated from sludge of a wastewater treatment plant.</title>
        <authorList>
            <person name="Tamura T."/>
            <person name="Aoyama K."/>
            <person name="Kang Y."/>
            <person name="Saito S."/>
            <person name="Akiyama N."/>
            <person name="Yazawa K."/>
            <person name="Gonoi T."/>
            <person name="Mikami Y."/>
        </authorList>
    </citation>
    <scope>NUCLEOTIDE SEQUENCE [LARGE SCALE GENOMIC DNA]</scope>
    <source>
        <strain evidence="12">NBRC 107697</strain>
    </source>
</reference>
<keyword evidence="12" id="KW-1185">Reference proteome</keyword>
<evidence type="ECO:0000256" key="9">
    <source>
        <dbReference type="ARBA" id="ARBA00023136"/>
    </source>
</evidence>
<keyword evidence="5" id="KW-0812">Transmembrane</keyword>
<protein>
    <recommendedName>
        <fullName evidence="13">Preprotein translocase subunit YajC</fullName>
    </recommendedName>
</protein>
<gene>
    <name evidence="11" type="ORF">nbrc107697_19090</name>
</gene>
<evidence type="ECO:0000256" key="5">
    <source>
        <dbReference type="ARBA" id="ARBA00022692"/>
    </source>
</evidence>
<dbReference type="NCBIfam" id="TIGR00739">
    <property type="entry name" value="yajC"/>
    <property type="match status" value="1"/>
</dbReference>
<dbReference type="EMBL" id="BJOU01000001">
    <property type="protein sequence ID" value="GED97870.1"/>
    <property type="molecule type" value="Genomic_DNA"/>
</dbReference>
<sequence>MEFVIPALLVLMGVMLFMGTRKQKKQMADMQEMQASLTTGTRIQLMSGLFGTVIDSYDDFVDVEIAPGVVTRWNKLAVRGVVATDEAADTYVGAVVAADAADPDTIDDDAEAVAEQSDDPADEK</sequence>
<evidence type="ECO:0008006" key="13">
    <source>
        <dbReference type="Google" id="ProtNLM"/>
    </source>
</evidence>
<keyword evidence="9" id="KW-0472">Membrane</keyword>
<dbReference type="AlphaFoldDB" id="A0A7I9UYJ0"/>
<dbReference type="GO" id="GO:0005886">
    <property type="term" value="C:plasma membrane"/>
    <property type="evidence" value="ECO:0007669"/>
    <property type="project" value="UniProtKB-SubCell"/>
</dbReference>
<name>A0A7I9UYJ0_9ACTN</name>
<feature type="region of interest" description="Disordered" evidence="10">
    <location>
        <begin position="102"/>
        <end position="124"/>
    </location>
</feature>
<evidence type="ECO:0000313" key="12">
    <source>
        <dbReference type="Proteomes" id="UP000444980"/>
    </source>
</evidence>
<evidence type="ECO:0000256" key="2">
    <source>
        <dbReference type="ARBA" id="ARBA00006742"/>
    </source>
</evidence>
<keyword evidence="3" id="KW-0813">Transport</keyword>
<evidence type="ECO:0000256" key="8">
    <source>
        <dbReference type="ARBA" id="ARBA00023010"/>
    </source>
</evidence>
<comment type="caution">
    <text evidence="11">The sequence shown here is derived from an EMBL/GenBank/DDBJ whole genome shotgun (WGS) entry which is preliminary data.</text>
</comment>
<keyword evidence="7" id="KW-1133">Transmembrane helix</keyword>
<evidence type="ECO:0000256" key="3">
    <source>
        <dbReference type="ARBA" id="ARBA00022448"/>
    </source>
</evidence>
<dbReference type="Pfam" id="PF02699">
    <property type="entry name" value="YajC"/>
    <property type="match status" value="1"/>
</dbReference>
<dbReference type="PANTHER" id="PTHR33909">
    <property type="entry name" value="SEC TRANSLOCON ACCESSORY COMPLEX SUBUNIT YAJC"/>
    <property type="match status" value="1"/>
</dbReference>
<evidence type="ECO:0000256" key="6">
    <source>
        <dbReference type="ARBA" id="ARBA00022927"/>
    </source>
</evidence>
<dbReference type="RefSeq" id="WP_161927136.1">
    <property type="nucleotide sequence ID" value="NZ_BJOU01000001.1"/>
</dbReference>
<keyword evidence="8" id="KW-0811">Translocation</keyword>
<evidence type="ECO:0000256" key="4">
    <source>
        <dbReference type="ARBA" id="ARBA00022475"/>
    </source>
</evidence>
<dbReference type="Proteomes" id="UP000444980">
    <property type="component" value="Unassembled WGS sequence"/>
</dbReference>
<accession>A0A7I9UYJ0</accession>
<dbReference type="PANTHER" id="PTHR33909:SF1">
    <property type="entry name" value="SEC TRANSLOCON ACCESSORY COMPLEX SUBUNIT YAJC"/>
    <property type="match status" value="1"/>
</dbReference>
<evidence type="ECO:0000256" key="7">
    <source>
        <dbReference type="ARBA" id="ARBA00022989"/>
    </source>
</evidence>
<keyword evidence="6" id="KW-0653">Protein transport</keyword>
<dbReference type="GO" id="GO:0015031">
    <property type="term" value="P:protein transport"/>
    <property type="evidence" value="ECO:0007669"/>
    <property type="project" value="UniProtKB-KW"/>
</dbReference>
<comment type="subcellular location">
    <subcellularLocation>
        <location evidence="1">Cell membrane</location>
        <topology evidence="1">Single-pass membrane protein</topology>
    </subcellularLocation>
</comment>
<comment type="similarity">
    <text evidence="2">Belongs to the YajC family.</text>
</comment>
<evidence type="ECO:0000256" key="1">
    <source>
        <dbReference type="ARBA" id="ARBA00004162"/>
    </source>
</evidence>
<dbReference type="InterPro" id="IPR003849">
    <property type="entry name" value="Preprotein_translocase_YajC"/>
</dbReference>
<evidence type="ECO:0000313" key="11">
    <source>
        <dbReference type="EMBL" id="GED97870.1"/>
    </source>
</evidence>